<dbReference type="EMBL" id="JBHSMT010000021">
    <property type="protein sequence ID" value="MFC5474647.1"/>
    <property type="molecule type" value="Genomic_DNA"/>
</dbReference>
<organism evidence="1 2">
    <name type="scientific">Paraherbaspirillum soli</name>
    <dbReference type="NCBI Taxonomy" id="631222"/>
    <lineage>
        <taxon>Bacteria</taxon>
        <taxon>Pseudomonadati</taxon>
        <taxon>Pseudomonadota</taxon>
        <taxon>Betaproteobacteria</taxon>
        <taxon>Burkholderiales</taxon>
        <taxon>Oxalobacteraceae</taxon>
        <taxon>Paraherbaspirillum</taxon>
    </lineage>
</organism>
<evidence type="ECO:0000313" key="2">
    <source>
        <dbReference type="Proteomes" id="UP001596045"/>
    </source>
</evidence>
<name>A0ABW0MBN3_9BURK</name>
<proteinExistence type="predicted"/>
<reference evidence="2" key="1">
    <citation type="journal article" date="2019" name="Int. J. Syst. Evol. Microbiol.">
        <title>The Global Catalogue of Microorganisms (GCM) 10K type strain sequencing project: providing services to taxonomists for standard genome sequencing and annotation.</title>
        <authorList>
            <consortium name="The Broad Institute Genomics Platform"/>
            <consortium name="The Broad Institute Genome Sequencing Center for Infectious Disease"/>
            <person name="Wu L."/>
            <person name="Ma J."/>
        </authorList>
    </citation>
    <scope>NUCLEOTIDE SEQUENCE [LARGE SCALE GENOMIC DNA]</scope>
    <source>
        <strain evidence="2">JCM 17066</strain>
    </source>
</reference>
<gene>
    <name evidence="1" type="ORF">ACFPM8_11850</name>
</gene>
<evidence type="ECO:0000313" key="1">
    <source>
        <dbReference type="EMBL" id="MFC5474647.1"/>
    </source>
</evidence>
<dbReference type="RefSeq" id="WP_378997757.1">
    <property type="nucleotide sequence ID" value="NZ_JBHSMT010000021.1"/>
</dbReference>
<keyword evidence="2" id="KW-1185">Reference proteome</keyword>
<protein>
    <submittedName>
        <fullName evidence="1">Uncharacterized protein</fullName>
    </submittedName>
</protein>
<comment type="caution">
    <text evidence="1">The sequence shown here is derived from an EMBL/GenBank/DDBJ whole genome shotgun (WGS) entry which is preliminary data.</text>
</comment>
<sequence length="119" mass="14317">MFHRKKASESSHEKTDFGRVFGWWLCLNGERIAELNYWRFDVDSQFWHEYRLFTFNPEFNAIGIDPDRWCCEDISLESRYVEGYYVKDFIMSPRDGNLIAIRNAYIPEDIFLRASDIDI</sequence>
<dbReference type="Proteomes" id="UP001596045">
    <property type="component" value="Unassembled WGS sequence"/>
</dbReference>
<accession>A0ABW0MBN3</accession>